<comment type="caution">
    <text evidence="1">The sequence shown here is derived from an EMBL/GenBank/DDBJ whole genome shotgun (WGS) entry which is preliminary data.</text>
</comment>
<evidence type="ECO:0000313" key="2">
    <source>
        <dbReference type="Proteomes" id="UP001163603"/>
    </source>
</evidence>
<evidence type="ECO:0000313" key="1">
    <source>
        <dbReference type="EMBL" id="KAJ0045669.1"/>
    </source>
</evidence>
<accession>A0ACC0Z4D3</accession>
<organism evidence="1 2">
    <name type="scientific">Pistacia integerrima</name>
    <dbReference type="NCBI Taxonomy" id="434235"/>
    <lineage>
        <taxon>Eukaryota</taxon>
        <taxon>Viridiplantae</taxon>
        <taxon>Streptophyta</taxon>
        <taxon>Embryophyta</taxon>
        <taxon>Tracheophyta</taxon>
        <taxon>Spermatophyta</taxon>
        <taxon>Magnoliopsida</taxon>
        <taxon>eudicotyledons</taxon>
        <taxon>Gunneridae</taxon>
        <taxon>Pentapetalae</taxon>
        <taxon>rosids</taxon>
        <taxon>malvids</taxon>
        <taxon>Sapindales</taxon>
        <taxon>Anacardiaceae</taxon>
        <taxon>Pistacia</taxon>
    </lineage>
</organism>
<gene>
    <name evidence="1" type="ORF">Pint_06369</name>
</gene>
<name>A0ACC0Z4D3_9ROSI</name>
<protein>
    <submittedName>
        <fullName evidence="1">Uncharacterized protein</fullName>
    </submittedName>
</protein>
<dbReference type="Proteomes" id="UP001163603">
    <property type="component" value="Chromosome 3"/>
</dbReference>
<proteinExistence type="predicted"/>
<sequence length="81" mass="8872">MEKLEKQLFCSAGNAKEICYRLDPNGDRGFSPLCDNIWSIILFIDEVHTLIGAGSGGQALDAANIMKPNLARGELLIAFEF</sequence>
<reference evidence="2" key="1">
    <citation type="journal article" date="2023" name="G3 (Bethesda)">
        <title>Genome assembly and association tests identify interacting loci associated with vigor, precocity, and sex in interspecific pistachio rootstocks.</title>
        <authorList>
            <person name="Palmer W."/>
            <person name="Jacygrad E."/>
            <person name="Sagayaradj S."/>
            <person name="Cavanaugh K."/>
            <person name="Han R."/>
            <person name="Bertier L."/>
            <person name="Beede B."/>
            <person name="Kafkas S."/>
            <person name="Golino D."/>
            <person name="Preece J."/>
            <person name="Michelmore R."/>
        </authorList>
    </citation>
    <scope>NUCLEOTIDE SEQUENCE [LARGE SCALE GENOMIC DNA]</scope>
</reference>
<keyword evidence="2" id="KW-1185">Reference proteome</keyword>
<dbReference type="EMBL" id="CM047738">
    <property type="protein sequence ID" value="KAJ0045669.1"/>
    <property type="molecule type" value="Genomic_DNA"/>
</dbReference>